<accession>A0AAQ3NA01</accession>
<dbReference type="SUPFAM" id="SSF56752">
    <property type="entry name" value="D-aminoacid aminotransferase-like PLP-dependent enzymes"/>
    <property type="match status" value="1"/>
</dbReference>
<name>A0AAQ3NA01_VIGMU</name>
<dbReference type="InterPro" id="IPR043132">
    <property type="entry name" value="BCAT-like_C"/>
</dbReference>
<keyword evidence="2" id="KW-1185">Reference proteome</keyword>
<sequence>MTLWPDLVPAASAVTSGGLSGVRWVGEFVKKETCRGEGCVDSRNCSRKEKRSYPRNYKEQLVISVSSKFLIDELIEADEVFYIGTAIGISEVGSVTYKDQSLLQLVVITQGDSSSDSCVSECLTGLALAS</sequence>
<dbReference type="EMBL" id="CP144695">
    <property type="protein sequence ID" value="WVZ05561.1"/>
    <property type="molecule type" value="Genomic_DNA"/>
</dbReference>
<gene>
    <name evidence="1" type="ORF">V8G54_018907</name>
</gene>
<evidence type="ECO:0000313" key="2">
    <source>
        <dbReference type="Proteomes" id="UP001374535"/>
    </source>
</evidence>
<dbReference type="Gene3D" id="3.20.10.10">
    <property type="entry name" value="D-amino Acid Aminotransferase, subunit A, domain 2"/>
    <property type="match status" value="1"/>
</dbReference>
<organism evidence="1 2">
    <name type="scientific">Vigna mungo</name>
    <name type="common">Black gram</name>
    <name type="synonym">Phaseolus mungo</name>
    <dbReference type="NCBI Taxonomy" id="3915"/>
    <lineage>
        <taxon>Eukaryota</taxon>
        <taxon>Viridiplantae</taxon>
        <taxon>Streptophyta</taxon>
        <taxon>Embryophyta</taxon>
        <taxon>Tracheophyta</taxon>
        <taxon>Spermatophyta</taxon>
        <taxon>Magnoliopsida</taxon>
        <taxon>eudicotyledons</taxon>
        <taxon>Gunneridae</taxon>
        <taxon>Pentapetalae</taxon>
        <taxon>rosids</taxon>
        <taxon>fabids</taxon>
        <taxon>Fabales</taxon>
        <taxon>Fabaceae</taxon>
        <taxon>Papilionoideae</taxon>
        <taxon>50 kb inversion clade</taxon>
        <taxon>NPAAA clade</taxon>
        <taxon>indigoferoid/millettioid clade</taxon>
        <taxon>Phaseoleae</taxon>
        <taxon>Vigna</taxon>
    </lineage>
</organism>
<dbReference type="InterPro" id="IPR036038">
    <property type="entry name" value="Aminotransferase-like"/>
</dbReference>
<dbReference type="Proteomes" id="UP001374535">
    <property type="component" value="Chromosome 6"/>
</dbReference>
<evidence type="ECO:0000313" key="1">
    <source>
        <dbReference type="EMBL" id="WVZ05561.1"/>
    </source>
</evidence>
<dbReference type="GO" id="GO:0003824">
    <property type="term" value="F:catalytic activity"/>
    <property type="evidence" value="ECO:0007669"/>
    <property type="project" value="InterPro"/>
</dbReference>
<dbReference type="AlphaFoldDB" id="A0AAQ3NA01"/>
<proteinExistence type="predicted"/>
<reference evidence="1 2" key="1">
    <citation type="journal article" date="2023" name="Life. Sci Alliance">
        <title>Evolutionary insights into 3D genome organization and epigenetic landscape of Vigna mungo.</title>
        <authorList>
            <person name="Junaid A."/>
            <person name="Singh B."/>
            <person name="Bhatia S."/>
        </authorList>
    </citation>
    <scope>NUCLEOTIDE SEQUENCE [LARGE SCALE GENOMIC DNA]</scope>
    <source>
        <strain evidence="1">Urdbean</strain>
    </source>
</reference>
<protein>
    <submittedName>
        <fullName evidence="1">Uncharacterized protein</fullName>
    </submittedName>
</protein>